<dbReference type="PANTHER" id="PTHR38477:SF1">
    <property type="entry name" value="MUREIN L,D-TRANSPEPTIDASE CATALYTIC DOMAIN FAMILY PROTEIN"/>
    <property type="match status" value="1"/>
</dbReference>
<evidence type="ECO:0000256" key="1">
    <source>
        <dbReference type="SAM" id="MobiDB-lite"/>
    </source>
</evidence>
<organism evidence="3 4">
    <name type="scientific">Bdellovibrio reynosensis</name>
    <dbReference type="NCBI Taxonomy" id="2835041"/>
    <lineage>
        <taxon>Bacteria</taxon>
        <taxon>Pseudomonadati</taxon>
        <taxon>Bdellovibrionota</taxon>
        <taxon>Bdellovibrionia</taxon>
        <taxon>Bdellovibrionales</taxon>
        <taxon>Pseudobdellovibrionaceae</taxon>
        <taxon>Bdellovibrio</taxon>
    </lineage>
</organism>
<dbReference type="InterPro" id="IPR032676">
    <property type="entry name" value="YkuD_2"/>
</dbReference>
<dbReference type="EMBL" id="CP093442">
    <property type="protein sequence ID" value="UOE99741.1"/>
    <property type="molecule type" value="Genomic_DNA"/>
</dbReference>
<protein>
    <submittedName>
        <fullName evidence="3">Murein L,D-transpeptidase catalytic domain family protein</fullName>
    </submittedName>
</protein>
<sequence length="247" mass="26919">MKSFFSIKGLMTVAMMLTLTACAGEFAALPDDPNNEPVSKEGSSEEPSTSTPEPETPSAPAPVVPVDARAEILKQYNFVDPTHIVPTTALEDAIIYYHEKKATLKNPNVLSVLDFSQTSKNKRFYIINMKTGSVWNVHVSHGKGSDSNHDGYAEKFSNVEGSNASSLGYYKTAETYQGSNGYSLRLDGLSTTNSRARERAIVIHGASYVQDSNVIQGRSWGCPAISTDNHRKVIDMLKGGSIIYAFK</sequence>
<accession>A0ABY4C447</accession>
<evidence type="ECO:0000313" key="3">
    <source>
        <dbReference type="EMBL" id="UOE99741.1"/>
    </source>
</evidence>
<dbReference type="PANTHER" id="PTHR38477">
    <property type="entry name" value="HYPOTHETICAL EXPORTED PROTEIN"/>
    <property type="match status" value="1"/>
</dbReference>
<name>A0ABY4C447_9BACT</name>
<evidence type="ECO:0000313" key="4">
    <source>
        <dbReference type="Proteomes" id="UP000830116"/>
    </source>
</evidence>
<dbReference type="RefSeq" id="WP_243534935.1">
    <property type="nucleotide sequence ID" value="NZ_CP093442.1"/>
</dbReference>
<gene>
    <name evidence="3" type="ORF">MNR06_08535</name>
</gene>
<feature type="region of interest" description="Disordered" evidence="1">
    <location>
        <begin position="29"/>
        <end position="62"/>
    </location>
</feature>
<proteinExistence type="predicted"/>
<feature type="chain" id="PRO_5045306513" evidence="2">
    <location>
        <begin position="24"/>
        <end position="247"/>
    </location>
</feature>
<keyword evidence="2" id="KW-0732">Signal</keyword>
<dbReference type="Proteomes" id="UP000830116">
    <property type="component" value="Chromosome"/>
</dbReference>
<dbReference type="PROSITE" id="PS51257">
    <property type="entry name" value="PROKAR_LIPOPROTEIN"/>
    <property type="match status" value="1"/>
</dbReference>
<dbReference type="Pfam" id="PF13645">
    <property type="entry name" value="YkuD_2"/>
    <property type="match status" value="1"/>
</dbReference>
<evidence type="ECO:0000256" key="2">
    <source>
        <dbReference type="SAM" id="SignalP"/>
    </source>
</evidence>
<keyword evidence="4" id="KW-1185">Reference proteome</keyword>
<reference evidence="3" key="1">
    <citation type="submission" date="2022-03" db="EMBL/GenBank/DDBJ databases">
        <title>Genome Identification and Characterization of new species Bdellovibrio reynosense LBG001 sp. nov. from a Mexico soil sample.</title>
        <authorList>
            <person name="Camilli A."/>
            <person name="Ajao Y."/>
            <person name="Guo X."/>
        </authorList>
    </citation>
    <scope>NUCLEOTIDE SEQUENCE</scope>
    <source>
        <strain evidence="3">LBG001</strain>
    </source>
</reference>
<feature type="signal peptide" evidence="2">
    <location>
        <begin position="1"/>
        <end position="23"/>
    </location>
</feature>